<dbReference type="Gene3D" id="3.30.1330.60">
    <property type="entry name" value="OmpA-like domain"/>
    <property type="match status" value="2"/>
</dbReference>
<dbReference type="CDD" id="cd07185">
    <property type="entry name" value="OmpA_C-like"/>
    <property type="match status" value="1"/>
</dbReference>
<keyword evidence="3" id="KW-0998">Cell outer membrane</keyword>
<evidence type="ECO:0000256" key="2">
    <source>
        <dbReference type="ARBA" id="ARBA00023136"/>
    </source>
</evidence>
<dbReference type="PRINTS" id="PR01021">
    <property type="entry name" value="OMPADOMAIN"/>
</dbReference>
<comment type="subcellular location">
    <subcellularLocation>
        <location evidence="1">Cell outer membrane</location>
    </subcellularLocation>
</comment>
<dbReference type="Proteomes" id="UP000321580">
    <property type="component" value="Unassembled WGS sequence"/>
</dbReference>
<evidence type="ECO:0000313" key="8">
    <source>
        <dbReference type="Proteomes" id="UP000321580"/>
    </source>
</evidence>
<dbReference type="Pfam" id="PF00691">
    <property type="entry name" value="OmpA"/>
    <property type="match status" value="1"/>
</dbReference>
<accession>A0A5C6RQ90</accession>
<organism evidence="7 8">
    <name type="scientific">Phaeodactylibacter luteus</name>
    <dbReference type="NCBI Taxonomy" id="1564516"/>
    <lineage>
        <taxon>Bacteria</taxon>
        <taxon>Pseudomonadati</taxon>
        <taxon>Bacteroidota</taxon>
        <taxon>Saprospiria</taxon>
        <taxon>Saprospirales</taxon>
        <taxon>Haliscomenobacteraceae</taxon>
        <taxon>Phaeodactylibacter</taxon>
    </lineage>
</organism>
<dbReference type="AlphaFoldDB" id="A0A5C6RQ90"/>
<keyword evidence="8" id="KW-1185">Reference proteome</keyword>
<feature type="region of interest" description="Disordered" evidence="5">
    <location>
        <begin position="262"/>
        <end position="288"/>
    </location>
</feature>
<dbReference type="SUPFAM" id="SSF103088">
    <property type="entry name" value="OmpA-like"/>
    <property type="match status" value="1"/>
</dbReference>
<reference evidence="7 8" key="1">
    <citation type="submission" date="2019-08" db="EMBL/GenBank/DDBJ databases">
        <title>Genome of Phaeodactylibacter luteus.</title>
        <authorList>
            <person name="Bowman J.P."/>
        </authorList>
    </citation>
    <scope>NUCLEOTIDE SEQUENCE [LARGE SCALE GENOMIC DNA]</scope>
    <source>
        <strain evidence="7 8">KCTC 42180</strain>
    </source>
</reference>
<dbReference type="GO" id="GO:0009279">
    <property type="term" value="C:cell outer membrane"/>
    <property type="evidence" value="ECO:0007669"/>
    <property type="project" value="UniProtKB-SubCell"/>
</dbReference>
<evidence type="ECO:0000313" key="7">
    <source>
        <dbReference type="EMBL" id="TXB64488.1"/>
    </source>
</evidence>
<evidence type="ECO:0000259" key="6">
    <source>
        <dbReference type="PROSITE" id="PS51123"/>
    </source>
</evidence>
<name>A0A5C6RQ90_9BACT</name>
<proteinExistence type="predicted"/>
<sequence length="304" mass="33642">MRFLAFLTFLAFLVFALLARWYFVCELRQACGPGAPVDARLQTLQLTEGEDVLLRGYDQLAFDSASLSPRTNANNITFLDTLAAILQARPNRNLTITALFRESEVGIAPGFFENLGLARADQLRKLLIKRGVPQDRFSLDYGISEDRRLREPALFNLYDPNAVAGGFEKVLFTFKNMTFSDANFAYNSAEFSPGASLRLYADSVQTYFSLNPDASMAIIGHTDSIGSDAYNLDLGLRRAESARAFFRDSLDVEVPIVVASEGESRPVAPNSTSQGADNPEGRQKNRRVNFRLLATPADTMAIVQ</sequence>
<dbReference type="OrthoDB" id="9763897at2"/>
<dbReference type="PANTHER" id="PTHR30329:SF21">
    <property type="entry name" value="LIPOPROTEIN YIAD-RELATED"/>
    <property type="match status" value="1"/>
</dbReference>
<dbReference type="InterPro" id="IPR036737">
    <property type="entry name" value="OmpA-like_sf"/>
</dbReference>
<dbReference type="PROSITE" id="PS51123">
    <property type="entry name" value="OMPA_2"/>
    <property type="match status" value="1"/>
</dbReference>
<evidence type="ECO:0000256" key="1">
    <source>
        <dbReference type="ARBA" id="ARBA00004442"/>
    </source>
</evidence>
<dbReference type="InterPro" id="IPR006664">
    <property type="entry name" value="OMP_bac"/>
</dbReference>
<dbReference type="InterPro" id="IPR006665">
    <property type="entry name" value="OmpA-like"/>
</dbReference>
<dbReference type="PANTHER" id="PTHR30329">
    <property type="entry name" value="STATOR ELEMENT OF FLAGELLAR MOTOR COMPLEX"/>
    <property type="match status" value="1"/>
</dbReference>
<keyword evidence="2 4" id="KW-0472">Membrane</keyword>
<dbReference type="RefSeq" id="WP_147166783.1">
    <property type="nucleotide sequence ID" value="NZ_VOOR01000011.1"/>
</dbReference>
<dbReference type="InterPro" id="IPR050330">
    <property type="entry name" value="Bact_OuterMem_StrucFunc"/>
</dbReference>
<evidence type="ECO:0000256" key="3">
    <source>
        <dbReference type="ARBA" id="ARBA00023237"/>
    </source>
</evidence>
<comment type="caution">
    <text evidence="7">The sequence shown here is derived from an EMBL/GenBank/DDBJ whole genome shotgun (WGS) entry which is preliminary data.</text>
</comment>
<evidence type="ECO:0000256" key="5">
    <source>
        <dbReference type="SAM" id="MobiDB-lite"/>
    </source>
</evidence>
<feature type="domain" description="OmpA-like" evidence="6">
    <location>
        <begin position="170"/>
        <end position="296"/>
    </location>
</feature>
<gene>
    <name evidence="7" type="ORF">FRY97_07280</name>
</gene>
<protein>
    <submittedName>
        <fullName evidence="7">OmpA family protein</fullName>
    </submittedName>
</protein>
<evidence type="ECO:0000256" key="4">
    <source>
        <dbReference type="PROSITE-ProRule" id="PRU00473"/>
    </source>
</evidence>
<dbReference type="EMBL" id="VOOR01000011">
    <property type="protein sequence ID" value="TXB64488.1"/>
    <property type="molecule type" value="Genomic_DNA"/>
</dbReference>